<organism evidence="1 2">
    <name type="scientific">Ancylostoma duodenale</name>
    <dbReference type="NCBI Taxonomy" id="51022"/>
    <lineage>
        <taxon>Eukaryota</taxon>
        <taxon>Metazoa</taxon>
        <taxon>Ecdysozoa</taxon>
        <taxon>Nematoda</taxon>
        <taxon>Chromadorea</taxon>
        <taxon>Rhabditida</taxon>
        <taxon>Rhabditina</taxon>
        <taxon>Rhabditomorpha</taxon>
        <taxon>Strongyloidea</taxon>
        <taxon>Ancylostomatidae</taxon>
        <taxon>Ancylostomatinae</taxon>
        <taxon>Ancylostoma</taxon>
    </lineage>
</organism>
<gene>
    <name evidence="1" type="ORF">ANCDUO_02399</name>
</gene>
<proteinExistence type="predicted"/>
<dbReference type="OrthoDB" id="20127at2759"/>
<dbReference type="AlphaFoldDB" id="A0A0C2H0I4"/>
<dbReference type="Pfam" id="PF09808">
    <property type="entry name" value="SNAPC1"/>
    <property type="match status" value="1"/>
</dbReference>
<dbReference type="EMBL" id="KN726766">
    <property type="protein sequence ID" value="KIH67270.1"/>
    <property type="molecule type" value="Genomic_DNA"/>
</dbReference>
<evidence type="ECO:0000313" key="2">
    <source>
        <dbReference type="Proteomes" id="UP000054047"/>
    </source>
</evidence>
<evidence type="ECO:0000313" key="1">
    <source>
        <dbReference type="EMBL" id="KIH67270.1"/>
    </source>
</evidence>
<keyword evidence="2" id="KW-1185">Reference proteome</keyword>
<dbReference type="InterPro" id="IPR019188">
    <property type="entry name" value="SNAPC1"/>
</dbReference>
<name>A0A0C2H0I4_9BILA</name>
<reference evidence="1 2" key="1">
    <citation type="submission" date="2013-12" db="EMBL/GenBank/DDBJ databases">
        <title>Draft genome of the parsitic nematode Ancylostoma duodenale.</title>
        <authorList>
            <person name="Mitreva M."/>
        </authorList>
    </citation>
    <scope>NUCLEOTIDE SEQUENCE [LARGE SCALE GENOMIC DNA]</scope>
    <source>
        <strain evidence="1 2">Zhejiang</strain>
    </source>
</reference>
<protein>
    <submittedName>
        <fullName evidence="1">Uncharacterized protein</fullName>
    </submittedName>
</protein>
<accession>A0A0C2H0I4</accession>
<sequence>MQKKDTVVPDVCEAIGEDLQVLLKAFEMKRSLRFREFLEVAVEFELHNVYIGRLNVAEYLEFAENFLKSAFIYASPGNPSAPRNIVERVFGIYSTYYLYCAQVTDYHVKCSLVGQPYTDQAVRLHKVWMRSEHHDFAIHTTVADIRGLLDFIKDELLPKRHLDAVGCVYKLVCDDAFTVAAFQKDFDPVCHRRWDSTEDRDGKDPEDKTYVPLQEADATMMRVQKEIKKRVAFTPNMTVSNIVEQGDDFIQRIQKHLAELHRRIKEVDHPHNIAQDEHEVVVKSEAYGENEALSRISLREKAYYSPISVGMGRNSAHWVEES</sequence>
<dbReference type="Proteomes" id="UP000054047">
    <property type="component" value="Unassembled WGS sequence"/>
</dbReference>